<evidence type="ECO:0000259" key="36">
    <source>
        <dbReference type="Pfam" id="PF00517"/>
    </source>
</evidence>
<dbReference type="FunFam" id="1.10.287.210:FF:000001">
    <property type="entry name" value="Envelope glycoprotein gp160"/>
    <property type="match status" value="1"/>
</dbReference>
<evidence type="ECO:0000256" key="9">
    <source>
        <dbReference type="ARBA" id="ARBA00022511"/>
    </source>
</evidence>
<feature type="short sequence motif" description="Di-leucine internalization motif" evidence="32">
    <location>
        <begin position="862"/>
        <end position="863"/>
    </location>
</feature>
<evidence type="ECO:0000256" key="32">
    <source>
        <dbReference type="HAMAP-Rule" id="MF_04083"/>
    </source>
</evidence>
<dbReference type="InterPro" id="IPR000328">
    <property type="entry name" value="GP41-like"/>
</dbReference>
<evidence type="ECO:0000256" key="4">
    <source>
        <dbReference type="ARBA" id="ARBA00004563"/>
    </source>
</evidence>
<evidence type="ECO:0000256" key="12">
    <source>
        <dbReference type="ARBA" id="ARBA00022595"/>
    </source>
</evidence>
<keyword evidence="25 32" id="KW-0472">Membrane</keyword>
<evidence type="ECO:0000256" key="5">
    <source>
        <dbReference type="ARBA" id="ARBA00004578"/>
    </source>
</evidence>
<evidence type="ECO:0000256" key="7">
    <source>
        <dbReference type="ARBA" id="ARBA00022506"/>
    </source>
</evidence>
<feature type="short sequence motif" description="YXXL motif; contains endocytosis signal" evidence="32">
    <location>
        <begin position="719"/>
        <end position="722"/>
    </location>
</feature>
<evidence type="ECO:0000256" key="21">
    <source>
        <dbReference type="ARBA" id="ARBA00022890"/>
    </source>
</evidence>
<dbReference type="GO" id="GO:0019062">
    <property type="term" value="P:virion attachment to host cell"/>
    <property type="evidence" value="ECO:0007669"/>
    <property type="project" value="UniProtKB-UniRule"/>
</dbReference>
<keyword evidence="7 32" id="KW-1168">Fusion of virus membrane with host membrane</keyword>
<keyword evidence="22 32" id="KW-1133">Transmembrane helix</keyword>
<protein>
    <recommendedName>
        <fullName evidence="32">Envelope glycoprotein gp160</fullName>
    </recommendedName>
    <alternativeName>
        <fullName evidence="32">Env polyprotein</fullName>
    </alternativeName>
    <component>
        <recommendedName>
            <fullName evidence="32">Surface protein gp120</fullName>
            <shortName evidence="32">SU</shortName>
        </recommendedName>
        <alternativeName>
            <fullName evidence="32">Glycoprotein 120</fullName>
            <shortName evidence="32">gp120</shortName>
        </alternativeName>
    </component>
    <component>
        <recommendedName>
            <fullName evidence="32">Transmembrane protein gp41</fullName>
            <shortName evidence="32">TM</shortName>
        </recommendedName>
        <alternativeName>
            <fullName evidence="32">Glycoprotein 41</fullName>
            <shortName evidence="32">gp41</shortName>
        </alternativeName>
    </component>
</protein>
<evidence type="ECO:0000256" key="13">
    <source>
        <dbReference type="ARBA" id="ARBA00022685"/>
    </source>
</evidence>
<dbReference type="GO" id="GO:0019064">
    <property type="term" value="P:fusion of virus membrane with host plasma membrane"/>
    <property type="evidence" value="ECO:0007669"/>
    <property type="project" value="UniProtKB-UniRule"/>
</dbReference>
<dbReference type="GO" id="GO:0019082">
    <property type="term" value="P:viral protein processing"/>
    <property type="evidence" value="ECO:0007669"/>
    <property type="project" value="UniProtKB-UniRule"/>
</dbReference>
<evidence type="ECO:0000256" key="17">
    <source>
        <dbReference type="ARBA" id="ARBA00022804"/>
    </source>
</evidence>
<comment type="subcellular location">
    <subcellularLocation>
        <location evidence="3">Host cell membrane</location>
        <topology evidence="3">Peripheral membrane protein</topology>
    </subcellularLocation>
    <subcellularLocation>
        <location evidence="1">Host cell membrane</location>
        <topology evidence="1">Single-pass type I membrane protein</topology>
    </subcellularLocation>
    <subcellularLocation>
        <location evidence="2">Host endosome membrane</location>
        <topology evidence="2">Peripheral membrane protein</topology>
    </subcellularLocation>
    <subcellularLocation>
        <location evidence="5">Host endosome membrane</location>
        <topology evidence="5">Single-pass type I membrane protein</topology>
    </subcellularLocation>
    <subcellularLocation>
        <location evidence="6">Virion membrane</location>
        <topology evidence="6">Peripheral membrane protein</topology>
    </subcellularLocation>
    <subcellularLocation>
        <location evidence="4">Virion membrane</location>
        <topology evidence="4">Single-pass type I membrane protein</topology>
    </subcellularLocation>
</comment>
<reference evidence="37" key="1">
    <citation type="submission" date="2015-02" db="EMBL/GenBank/DDBJ databases">
        <authorList>
            <person name="Joshi A."/>
            <person name="Sedano M.J."/>
            <person name="Punke E."/>
            <person name="Garg H."/>
        </authorList>
    </citation>
    <scope>NUCLEOTIDE SEQUENCE</scope>
</reference>
<keyword evidence="23 32" id="KW-1039">Host endosome</keyword>
<feature type="transmembrane region" description="Helical" evidence="33">
    <location>
        <begin position="685"/>
        <end position="712"/>
    </location>
</feature>
<evidence type="ECO:0000256" key="15">
    <source>
        <dbReference type="ARBA" id="ARBA00022703"/>
    </source>
</evidence>
<feature type="domain" description="Human immunodeficiency virus 1 envelope glycoprotein Gp120" evidence="35">
    <location>
        <begin position="34"/>
        <end position="518"/>
    </location>
</feature>
<keyword evidence="13 32" id="KW-0165">Cleavage on pair of basic residues</keyword>
<feature type="disulfide bond" evidence="32">
    <location>
        <begin position="241"/>
        <end position="252"/>
    </location>
</feature>
<keyword evidence="24 32" id="KW-0175">Coiled coil</keyword>
<keyword evidence="31 32" id="KW-1160">Virus entry into host cell</keyword>
<evidence type="ECO:0000256" key="26">
    <source>
        <dbReference type="ARBA" id="ARBA00023139"/>
    </source>
</evidence>
<dbReference type="SUPFAM" id="SSF58069">
    <property type="entry name" value="Virus ectodomain"/>
    <property type="match status" value="1"/>
</dbReference>
<dbReference type="GO" id="GO:0005198">
    <property type="term" value="F:structural molecule activity"/>
    <property type="evidence" value="ECO:0007669"/>
    <property type="project" value="UniProtKB-UniRule"/>
</dbReference>
<organismHost>
    <name type="scientific">Homo sapiens</name>
    <name type="common">Human</name>
    <dbReference type="NCBI Taxonomy" id="9606"/>
</organismHost>
<keyword evidence="17 32" id="KW-1161">Viral attachment to host cell</keyword>
<dbReference type="Gene3D" id="1.20.5.490">
    <property type="entry name" value="Single helix bin"/>
    <property type="match status" value="1"/>
</dbReference>
<sequence length="863" mass="98320">MRVKGIRKNYQHLWKWGMMLLGMLMICSATKEEKWVTVYYGVPVWKEATTTLFCASDAKAYDTEAHNVWATHACVPTDPNPQEIRLENVTENFNMWKNNMVEQMHEDIISLWDQSLKPCVKLTPLCVTLNCTKLSSKNSTSTTNGPRPTFDNETIAKEALRNCSFNVTTNIRDKVKKEYALFYSLDIVPINEDNNKTNTSYASYRLTSCNTSIITQACPKTSFEPIPIHFCAPAGFAIIKCNNKTFSVKGPCKNVSTVQCTHGIRPVVSTQLLLNGSLAEEEIVIRSDNFSDNTKTIIVHLNESIVINCTRPNNNTRKSIHIGPGRAFYTTGDIIGDIRQAHCNISEEKWNKTLKQIAKKLKEQFNKTIIFNQSSGGDPEIVMYTFNCGGEFFYCNTSQLFNSTWNDTERPNSNGENDQNITLPCRIRQIVNMWQEVGKAMYAPPIRGPIQCSSNITGMILTRDGGNNSAQNETFRPGGGDMRDNWRSELYKYKVVKIEPLGVAPTKAKRRVVQREKRAVGIGALFIGFLGAAGSTMGAASMTLTVQARQLLSGIVQQQNNLLRAIEAQQHMLQLTVWGIKQLQARLLAVERYLNDQQLLGIWGCSGKLICTTAVPWNNTWSNKSLSTIWNNMTWMDWEREIDNYTDEIYKLIEQSQIQQEKNEQDLLALDNWASLWNWFSISKWLWYIKIFIMIIGGLIGLRIVFTVLSIVNRVRQGYSPLSFQTHLPTQRGPGRPEGTEEEGGERETDRSGRLVDGFLALIWTDLRSLFLFSYHRLRDLLLITTRSVELLGHRGWEILKYCWNLLQYWIQELKNSAVSLFNTTAIVVAEGTDRIIEVGQRIFRAVLNIPRRIRQGFERALL</sequence>
<evidence type="ECO:0000256" key="22">
    <source>
        <dbReference type="ARBA" id="ARBA00022989"/>
    </source>
</evidence>
<evidence type="ECO:0000256" key="27">
    <source>
        <dbReference type="ARBA" id="ARBA00023157"/>
    </source>
</evidence>
<evidence type="ECO:0000256" key="29">
    <source>
        <dbReference type="ARBA" id="ARBA00023280"/>
    </source>
</evidence>
<dbReference type="GO" id="GO:0019031">
    <property type="term" value="C:viral envelope"/>
    <property type="evidence" value="ECO:0007669"/>
    <property type="project" value="UniProtKB-KW"/>
</dbReference>
<feature type="coiled-coil region" evidence="32">
    <location>
        <begin position="640"/>
        <end position="674"/>
    </location>
</feature>
<dbReference type="FunFam" id="2.170.40.20:FF:000001">
    <property type="entry name" value="Envelope glycoprotein gp160"/>
    <property type="match status" value="1"/>
</dbReference>
<evidence type="ECO:0000313" key="37">
    <source>
        <dbReference type="EMBL" id="AKF42327.1"/>
    </source>
</evidence>
<comment type="PTM">
    <text evidence="32">Palmitoylation of the transmembrane protein and of Env polyprotein (prior to its proteolytic cleavage) is essential for their association with host cell membrane lipid rafts. Palmitoylation is therefore required for envelope trafficking to classical lipid rafts, but not for viral replication.</text>
</comment>
<evidence type="ECO:0000256" key="10">
    <source>
        <dbReference type="ARBA" id="ARBA00022570"/>
    </source>
</evidence>
<evidence type="ECO:0000256" key="28">
    <source>
        <dbReference type="ARBA" id="ARBA00023180"/>
    </source>
</evidence>
<comment type="subcellular location">
    <molecule>Surface protein gp120</molecule>
    <subcellularLocation>
        <location evidence="32">Virion membrane</location>
        <topology evidence="32">Peripheral membrane protein</topology>
    </subcellularLocation>
    <subcellularLocation>
        <location evidence="32">Host cell membrane</location>
        <topology evidence="32">Peripheral membrane protein</topology>
    </subcellularLocation>
    <subcellularLocation>
        <location evidence="32">Host endosome membrane</location>
        <topology evidence="32">Single-pass type I membrane protein</topology>
    </subcellularLocation>
    <text evidence="32">The surface protein is not anchored to the viral envelope, but associates with the extravirion surface through its binding to TM. It is probably concentrated at the site of budding and incorporated into the virions possibly by contacts between the cytoplasmic tail of Env and the N-terminus of Gag.</text>
</comment>
<dbReference type="SUPFAM" id="SSF56502">
    <property type="entry name" value="gp120 core"/>
    <property type="match status" value="2"/>
</dbReference>
<evidence type="ECO:0000256" key="19">
    <source>
        <dbReference type="ARBA" id="ARBA00022870"/>
    </source>
</evidence>
<comment type="function">
    <text evidence="32">Envelope glycoprotein gp160: Oligomerizes in the host endoplasmic reticulum into predominantly trimers. In a second time, gp160 transits in the host Golgi, where glycosylation is completed. The precursor is then proteolytically cleaved in the trans-Golgi and thereby activated by cellular furin or furin-like proteases to produce gp120 and gp41.</text>
</comment>
<feature type="region of interest" description="CD4-binding loop" evidence="32">
    <location>
        <begin position="374"/>
        <end position="384"/>
    </location>
</feature>
<keyword evidence="16 32" id="KW-0732">Signal</keyword>
<feature type="disulfide bond" evidence="32">
    <location>
        <begin position="231"/>
        <end position="260"/>
    </location>
</feature>
<dbReference type="Pfam" id="PF00517">
    <property type="entry name" value="GP41"/>
    <property type="match status" value="1"/>
</dbReference>
<dbReference type="FunFam" id="2.170.40.20:FF:000003">
    <property type="entry name" value="Envelope glycoprotein gp160"/>
    <property type="match status" value="1"/>
</dbReference>
<dbReference type="GO" id="GO:0055036">
    <property type="term" value="C:virion membrane"/>
    <property type="evidence" value="ECO:0007669"/>
    <property type="project" value="UniProtKB-SubCell"/>
</dbReference>
<proteinExistence type="inferred from homology"/>
<evidence type="ECO:0000256" key="23">
    <source>
        <dbReference type="ARBA" id="ARBA00023046"/>
    </source>
</evidence>
<feature type="region of interest" description="Immunosuppression" evidence="32">
    <location>
        <begin position="581"/>
        <end position="599"/>
    </location>
</feature>
<dbReference type="GO" id="GO:1903911">
    <property type="term" value="P:positive regulation of receptor clustering"/>
    <property type="evidence" value="ECO:0007669"/>
    <property type="project" value="UniProtKB-UniRule"/>
</dbReference>
<evidence type="ECO:0000256" key="16">
    <source>
        <dbReference type="ARBA" id="ARBA00022729"/>
    </source>
</evidence>
<feature type="region of interest" description="Fusion peptide" evidence="32">
    <location>
        <begin position="519"/>
        <end position="539"/>
    </location>
</feature>
<comment type="domain">
    <text evidence="32">The membrane proximal external region (MPER) present in gp41 is a tryptophan-rich region recognized by the antibodies 2F5, Z13, and 4E10. MPER seems to play a role in fusion.</text>
</comment>
<dbReference type="EMBL" id="KP754471">
    <property type="protein sequence ID" value="AKF42327.1"/>
    <property type="molecule type" value="Genomic_RNA"/>
</dbReference>
<evidence type="ECO:0000256" key="34">
    <source>
        <dbReference type="SAM" id="MobiDB-lite"/>
    </source>
</evidence>
<feature type="transmembrane region" description="Helical" evidence="33">
    <location>
        <begin position="519"/>
        <end position="542"/>
    </location>
</feature>
<feature type="region of interest" description="V5" evidence="32">
    <location>
        <begin position="468"/>
        <end position="478"/>
    </location>
</feature>
<dbReference type="GO" id="GO:0039654">
    <property type="term" value="P:fusion of virus membrane with host endosome membrane"/>
    <property type="evidence" value="ECO:0007669"/>
    <property type="project" value="UniProtKB-UniRule"/>
</dbReference>
<dbReference type="Gene3D" id="2.170.40.20">
    <property type="entry name" value="Human immunodeficiency virus 1, Gp160, envelope glycoprotein"/>
    <property type="match status" value="2"/>
</dbReference>
<comment type="function">
    <text evidence="32">Surface protein gp120: Attaches the virus to the host lymphoid cell by binding to the primary receptor CD4. This interaction induces a structural rearrangement creating a high affinity binding site for a chemokine coreceptor like CXCR4 and/or CCR5. Acts as a ligand for CD209/DC-SIGN and CLEC4M/DC-SIGNR, which are respectively found on dendritic cells (DCs), and on endothelial cells of liver sinusoids and lymph node sinuses. These interactions allow capture of viral particles at mucosal surfaces by these cells and subsequent transmission to permissive cells. HIV subverts the migration properties of dendritic cells to gain access to CD4+ T-cells in lymph nodes. Virus transmission to permissive T-cells occurs either in trans (without DCs infection, through viral capture and transmission), or in cis (following DCs productive infection, through the usual CD4-gp120 interaction), thereby inducing a robust infection. In trans infection, bound virions remain infectious over days and it is proposed that they are not degraded, but protected in non-lysosomal acidic organelles within the DCs close to the cell membrane thus contributing to the viral infectious potential during DCs' migration from the periphery to the lymphoid tissues. On arrival at lymphoid tissues, intact virions recycle back to DCs' cell surface allowing virus transmission to CD4+ T-cells.</text>
</comment>
<keyword evidence="29 32" id="KW-0899">Viral immunoevasion</keyword>
<comment type="similarity">
    <text evidence="32">Belongs to the HIV-1 env protein family.</text>
</comment>
<gene>
    <name evidence="32 37" type="primary">env</name>
</gene>
<comment type="subunit">
    <text evidence="32">The mature envelope protein (Env) consists of a homotrimer of non-covalently associated gp120-gp41 heterodimers. The resulting complex protrudes from the virus surface as a spike. There seems to be as few as 10 spikes on the average virion. Surface protein gp120 interacts with host CD4, CCR5 and CXCR4. Gp120 also interacts with the C-type lectins CD209/DC-SIGN and CLEC4M/DC-SIGNR (collectively referred to as DC-SIGN(R)). Gp120 and gp41 interact with GalCer. Gp120 interacts with host ITGA4/ITGB7 complex; on CD4+ T-cells, this interaction results in rapid activation of integrin ITGAL/LFA-1, which facilitates efficient cell-to-cell spreading of HIV-1. Gp120 interacts with cell-associated heparan sulfate; this interaction increases virus infectivity on permissive cells and may be involved in infection of CD4- cells.</text>
</comment>
<keyword evidence="10 32" id="KW-1165">Clathrin-mediated endocytosis of virus by host</keyword>
<evidence type="ECO:0000256" key="6">
    <source>
        <dbReference type="ARBA" id="ARBA00004650"/>
    </source>
</evidence>
<keyword evidence="30 32" id="KW-0449">Lipoprotein</keyword>
<comment type="PTM">
    <text evidence="32">Highly glycosylated by host. The high number of glycan on the protein is reffered to as 'glycan shield' because it contributes to hide protein sequence from adaptive immune system.</text>
</comment>
<keyword evidence="15 32" id="KW-0053">Apoptosis</keyword>
<evidence type="ECO:0000256" key="31">
    <source>
        <dbReference type="ARBA" id="ARBA00023296"/>
    </source>
</evidence>
<dbReference type="GO" id="GO:0052031">
    <property type="term" value="P:symbiont-mediated perturbation of host defense response"/>
    <property type="evidence" value="ECO:0007669"/>
    <property type="project" value="UniProtKB-UniRule"/>
</dbReference>
<name>A0A0F6X2Q5_HV1</name>
<evidence type="ECO:0000256" key="8">
    <source>
        <dbReference type="ARBA" id="ARBA00022510"/>
    </source>
</evidence>
<dbReference type="InterPro" id="IPR000777">
    <property type="entry name" value="HIV1_Gp120"/>
</dbReference>
<evidence type="ECO:0000256" key="3">
    <source>
        <dbReference type="ARBA" id="ARBA00004505"/>
    </source>
</evidence>
<comment type="miscellaneous">
    <text evidence="32">HIV-1 lineages are divided in three main groups, M (for Major), O (for Outlier), and N (for New, or Non-M, Non-O). The vast majority of strains found worldwide belong to the group M. Group O seems to be endemic to and largely confined to Cameroon and neighboring countries in West Central Africa, where these viruses represent a small minority of HIV-1 strains. The group N is represented by a limited number of isolates from Cameroonian persons. The group M is further subdivided in 9 clades or subtypes (A to D, F to H, J and K).</text>
</comment>
<evidence type="ECO:0000256" key="11">
    <source>
        <dbReference type="ARBA" id="ARBA00022581"/>
    </source>
</evidence>
<evidence type="ECO:0000256" key="2">
    <source>
        <dbReference type="ARBA" id="ARBA00004433"/>
    </source>
</evidence>
<evidence type="ECO:0000256" key="33">
    <source>
        <dbReference type="RuleBase" id="RU363095"/>
    </source>
</evidence>
<feature type="chain" id="PRO_5023435529" description="Transmembrane protein gp41" evidence="32">
    <location>
        <begin position="519"/>
        <end position="863"/>
    </location>
</feature>
<feature type="region of interest" description="MPER; binding to GalCer" evidence="32">
    <location>
        <begin position="669"/>
        <end position="690"/>
    </location>
</feature>
<keyword evidence="21 32" id="KW-1164">Virus endocytosis by host</keyword>
<feature type="chain" id="PRO_5023435530" description="Envelope glycoprotein gp160" evidence="32">
    <location>
        <begin position="33"/>
        <end position="863"/>
    </location>
</feature>
<comment type="miscellaneous">
    <text evidence="32">Inhibitors targeting HIV-1 viral envelope proteins are used as antiretroviral drugs. Attachment of virions to the cell surface via non-specific interactions and CD4 binding can be blocked by inhibitors that include cyanovirin-N, cyclotriazadisulfonamide analogs, PRO 2000, TNX 355 and PRO 542. In addition, BMS 806 can block CD4-induced conformational changes. Env interactions with the coreceptor molecules can be targeted by CCR5 antagonists including SCH-D, maraviroc (UK 427857) and aplaviroc (GW 873140), and the CXCR4 antagonist AMD 070. Fusion of viral and cellular membranes can be inhibited by peptides such as enfuvirtide and tifuvirtide (T 1249). Resistance to inhibitors associated with mutations in Env are observed. Most of the time, single mutations confer only a modest reduction in drug susceptibility. Combination of several mutations is usually required to develop a high-level drug resistance.</text>
</comment>
<dbReference type="Pfam" id="PF00516">
    <property type="entry name" value="GP120"/>
    <property type="match status" value="1"/>
</dbReference>
<keyword evidence="12 32" id="KW-1162">Viral penetration into host cytoplasm</keyword>
<dbReference type="GO" id="GO:1903908">
    <property type="term" value="P:positive regulation of plasma membrane raft polarization"/>
    <property type="evidence" value="ECO:0007669"/>
    <property type="project" value="UniProtKB-UniRule"/>
</dbReference>
<keyword evidence="8 32" id="KW-1170">Fusion of virus membrane with host endosomal membrane</keyword>
<keyword evidence="9 32" id="KW-1032">Host cell membrane</keyword>
<dbReference type="GO" id="GO:0075512">
    <property type="term" value="P:clathrin-dependent endocytosis of virus by host cell"/>
    <property type="evidence" value="ECO:0007669"/>
    <property type="project" value="UniProtKB-UniRule"/>
</dbReference>
<evidence type="ECO:0000256" key="1">
    <source>
        <dbReference type="ARBA" id="ARBA00004402"/>
    </source>
</evidence>
<keyword evidence="11 32" id="KW-0945">Host-virus interaction</keyword>
<comment type="domain">
    <text evidence="32">Some of the most genetically diverse regions of the viral genome are present in Env. They are called variable regions 1 through 5 (V1 through V5). Coreceptor usage of gp120 is determined mainly by the primary structure of the third variable region (V3) in the outer domain of gp120. The sequence of V3 determines which coreceptor, CCR5 and/or CXCR4 (corresponding to R5/macrophage, X4/T cell and R5X4/T cell and macrophage tropism), is used to trigger the fusion potential of the Env complex, and hence which cells the virus can infect. Binding to CCR5 involves a region adjacent in addition to V3.</text>
</comment>
<evidence type="ECO:0000256" key="30">
    <source>
        <dbReference type="ARBA" id="ARBA00023288"/>
    </source>
</evidence>
<feature type="domain" description="Retroviral envelope protein GP41-like" evidence="36">
    <location>
        <begin position="537"/>
        <end position="726"/>
    </location>
</feature>
<keyword evidence="26 32" id="KW-0564">Palmitate</keyword>
<dbReference type="InterPro" id="IPR037527">
    <property type="entry name" value="Gp160"/>
</dbReference>
<dbReference type="GO" id="GO:0044175">
    <property type="term" value="C:host cell endosome membrane"/>
    <property type="evidence" value="ECO:0007669"/>
    <property type="project" value="UniProtKB-SubCell"/>
</dbReference>
<dbReference type="Gene3D" id="1.10.287.210">
    <property type="match status" value="1"/>
</dbReference>
<comment type="subcellular location">
    <molecule>Transmembrane protein gp41</molecule>
    <subcellularLocation>
        <location evidence="32">Virion membrane</location>
        <topology evidence="32">Single-pass type I membrane protein</topology>
    </subcellularLocation>
    <subcellularLocation>
        <location evidence="32">Host cell membrane</location>
        <topology evidence="32">Single-pass type I membrane protein</topology>
    </subcellularLocation>
    <subcellularLocation>
        <location evidence="32">Host endosome membrane</location>
        <topology evidence="32">Single-pass type I membrane protein</topology>
    </subcellularLocation>
    <text evidence="32">It is probably concentrated at the site of budding and incorporated into the virions possibly by contacts between the cytoplasmic tail of Env and the N-terminus of Gag.</text>
</comment>
<comment type="domain">
    <text evidence="32">The YXXL motif is involved in determining the exact site of viral release at the surface of infected mononuclear cells and promotes endocytosis. YXXL and di-leucine endocytosis motifs interact directly or indirectly with the clathrin adapter complexes, opperate independently, and their activities are not additive.</text>
</comment>
<keyword evidence="27 32" id="KW-1015">Disulfide bond</keyword>
<organism evidence="37">
    <name type="scientific">Human immunodeficiency virus type 1</name>
    <name type="common">HIV-1</name>
    <dbReference type="NCBI Taxonomy" id="11676"/>
    <lineage>
        <taxon>Viruses</taxon>
        <taxon>Riboviria</taxon>
        <taxon>Pararnavirae</taxon>
        <taxon>Artverviricota</taxon>
        <taxon>Revtraviricetes</taxon>
        <taxon>Ortervirales</taxon>
        <taxon>Retroviridae</taxon>
        <taxon>Orthoretrovirinae</taxon>
        <taxon>Lentivirus</taxon>
        <taxon>Lentivirus humimdef1</taxon>
    </lineage>
</organism>
<keyword evidence="14 32" id="KW-0812">Transmembrane</keyword>
<comment type="domain">
    <text evidence="32 33">The 17 amino acids long immunosuppressive region is present in many retroviral envelope proteins. Synthetic peptides derived from this relatively conserved sequence inhibit immune function in vitro and in vivo.</text>
</comment>
<feature type="disulfide bond" evidence="32">
    <location>
        <begin position="54"/>
        <end position="74"/>
    </location>
</feature>
<comment type="PTM">
    <text evidence="32">Specific enzymatic cleavages in vivo yield mature proteins. Envelope glycoproteins are synthesized as a inactive precursor that is heavily N-glycosylated and processed likely by host cell furin in the Golgi to yield the mature SU and TM proteins. The cleavage site between SU and TM requires the minimal sequence [KR]-X-[KR]-R. About 2 of the 9 disulfide bonds of gp41 are reduced by P4HB/PDI, following binding to CD4 receptor.</text>
</comment>
<keyword evidence="18 32" id="KW-0946">Virion</keyword>
<feature type="site" description="Cleavage; by host furin" evidence="32">
    <location>
        <begin position="518"/>
        <end position="519"/>
    </location>
</feature>
<comment type="domain">
    <text evidence="32">The CD4-binding region is targeted by the antibody b12.</text>
</comment>
<feature type="topological domain" description="Cytoplasmic" evidence="32">
    <location>
        <begin position="713"/>
        <end position="863"/>
    </location>
</feature>
<keyword evidence="20 32" id="KW-0261">Viral envelope protein</keyword>
<dbReference type="GO" id="GO:0020002">
    <property type="term" value="C:host cell plasma membrane"/>
    <property type="evidence" value="ECO:0007669"/>
    <property type="project" value="UniProtKB-SubCell"/>
</dbReference>
<dbReference type="CDD" id="cd09909">
    <property type="entry name" value="HIV-1-like_HR1-HR2"/>
    <property type="match status" value="1"/>
</dbReference>
<dbReference type="HAMAP" id="MF_04083">
    <property type="entry name" value="HIV_ENV"/>
    <property type="match status" value="1"/>
</dbReference>
<dbReference type="InterPro" id="IPR036377">
    <property type="entry name" value="Gp120_core_sf"/>
</dbReference>
<feature type="region of interest" description="Disordered" evidence="34">
    <location>
        <begin position="724"/>
        <end position="751"/>
    </location>
</feature>
<dbReference type="GO" id="GO:0016020">
    <property type="term" value="C:membrane"/>
    <property type="evidence" value="ECO:0007669"/>
    <property type="project" value="UniProtKB-UniRule"/>
</dbReference>
<evidence type="ECO:0000256" key="18">
    <source>
        <dbReference type="ARBA" id="ARBA00022844"/>
    </source>
</evidence>
<evidence type="ECO:0000256" key="25">
    <source>
        <dbReference type="ARBA" id="ARBA00023136"/>
    </source>
</evidence>
<comment type="function">
    <text evidence="32">Transmembrane protein gp41: Acts as a class I viral fusion protein. Under the current model, the protein has at least 3 conformational states: pre-fusion native state, pre-hairpin intermediate state, and post-fusion hairpin state. During fusion of viral and target intracellular membranes, the coiled coil regions (heptad repeats) assume a trimer-of-hairpins structure, positioning the fusion peptide in close proximity to the C-terminal region of the ectodomain. The formation of this structure appears to drive apposition and subsequent fusion of viral and target cell membranes. Complete fusion occurs in host cell endosomes and is dynamin-dependent, however some lipid transfer might occur at the plasma membrane. The virus undergoes clathrin-dependent internalization long before endosomal fusion, thus minimizing the surface exposure of conserved viral epitopes during fusion and reducing the efficacy of inhibitors targeting these epitopes. Membranes fusion leads to delivery of the nucleocapsid into the cytoplasm.</text>
</comment>
<evidence type="ECO:0000259" key="35">
    <source>
        <dbReference type="Pfam" id="PF00516"/>
    </source>
</evidence>
<accession>A0A0F6X2Q5</accession>
<evidence type="ECO:0000256" key="20">
    <source>
        <dbReference type="ARBA" id="ARBA00022879"/>
    </source>
</evidence>
<comment type="caution">
    <text evidence="32 33">Lacks conserved residue(s) required for the propagation of feature annotation.</text>
</comment>
<keyword evidence="19 32" id="KW-1043">Host membrane</keyword>
<evidence type="ECO:0000256" key="14">
    <source>
        <dbReference type="ARBA" id="ARBA00022692"/>
    </source>
</evidence>
<evidence type="ECO:0000256" key="24">
    <source>
        <dbReference type="ARBA" id="ARBA00023054"/>
    </source>
</evidence>
<keyword evidence="28 32" id="KW-0325">Glycoprotein</keyword>
<feature type="disulfide bond" evidence="32">
    <location>
        <begin position="605"/>
        <end position="611"/>
    </location>
</feature>